<sequence length="61" mass="6488">MPDQQARPNEDPWDVSPGRALDEETEEESVPDTDEAGSGPQGAPRSGTVHPEHPAPEEPSA</sequence>
<organism evidence="2 3">
    <name type="scientific">Streptomyces actinomycinicus</name>
    <dbReference type="NCBI Taxonomy" id="1695166"/>
    <lineage>
        <taxon>Bacteria</taxon>
        <taxon>Bacillati</taxon>
        <taxon>Actinomycetota</taxon>
        <taxon>Actinomycetes</taxon>
        <taxon>Kitasatosporales</taxon>
        <taxon>Streptomycetaceae</taxon>
        <taxon>Streptomyces</taxon>
    </lineage>
</organism>
<dbReference type="EMBL" id="JAERRK010000010">
    <property type="protein sequence ID" value="MBL1084468.1"/>
    <property type="molecule type" value="Genomic_DNA"/>
</dbReference>
<gene>
    <name evidence="2" type="ORF">JK359_21295</name>
</gene>
<evidence type="ECO:0000256" key="1">
    <source>
        <dbReference type="SAM" id="MobiDB-lite"/>
    </source>
</evidence>
<evidence type="ECO:0000313" key="2">
    <source>
        <dbReference type="EMBL" id="MBL1084468.1"/>
    </source>
</evidence>
<reference evidence="2" key="1">
    <citation type="submission" date="2021-01" db="EMBL/GenBank/DDBJ databases">
        <title>WGS of actinomycetes isolated from Thailand.</title>
        <authorList>
            <person name="Thawai C."/>
        </authorList>
    </citation>
    <scope>NUCLEOTIDE SEQUENCE</scope>
    <source>
        <strain evidence="2">RCU-197</strain>
    </source>
</reference>
<protein>
    <submittedName>
        <fullName evidence="2">Uncharacterized protein</fullName>
    </submittedName>
</protein>
<feature type="compositionally biased region" description="Basic and acidic residues" evidence="1">
    <location>
        <begin position="50"/>
        <end position="61"/>
    </location>
</feature>
<accession>A0A937EJR5</accession>
<proteinExistence type="predicted"/>
<comment type="caution">
    <text evidence="2">The sequence shown here is derived from an EMBL/GenBank/DDBJ whole genome shotgun (WGS) entry which is preliminary data.</text>
</comment>
<evidence type="ECO:0000313" key="3">
    <source>
        <dbReference type="Proteomes" id="UP000661858"/>
    </source>
</evidence>
<keyword evidence="3" id="KW-1185">Reference proteome</keyword>
<dbReference type="AlphaFoldDB" id="A0A937EJR5"/>
<name>A0A937EJR5_9ACTN</name>
<feature type="region of interest" description="Disordered" evidence="1">
    <location>
        <begin position="1"/>
        <end position="61"/>
    </location>
</feature>
<dbReference type="Proteomes" id="UP000661858">
    <property type="component" value="Unassembled WGS sequence"/>
</dbReference>
<feature type="compositionally biased region" description="Acidic residues" evidence="1">
    <location>
        <begin position="23"/>
        <end position="35"/>
    </location>
</feature>